<evidence type="ECO:0000313" key="3">
    <source>
        <dbReference type="Proteomes" id="UP001501266"/>
    </source>
</evidence>
<reference evidence="2 3" key="1">
    <citation type="journal article" date="2019" name="Int. J. Syst. Evol. Microbiol.">
        <title>The Global Catalogue of Microorganisms (GCM) 10K type strain sequencing project: providing services to taxonomists for standard genome sequencing and annotation.</title>
        <authorList>
            <consortium name="The Broad Institute Genomics Platform"/>
            <consortium name="The Broad Institute Genome Sequencing Center for Infectious Disease"/>
            <person name="Wu L."/>
            <person name="Ma J."/>
        </authorList>
    </citation>
    <scope>NUCLEOTIDE SEQUENCE [LARGE SCALE GENOMIC DNA]</scope>
    <source>
        <strain evidence="2 3">JCM 12398</strain>
    </source>
</reference>
<dbReference type="PANTHER" id="PTHR30032:SF8">
    <property type="entry name" value="GERMINATION-SPECIFIC N-ACETYLMURAMOYL-L-ALANINE AMIDASE"/>
    <property type="match status" value="1"/>
</dbReference>
<dbReference type="InterPro" id="IPR007253">
    <property type="entry name" value="Cell_wall-bd_2"/>
</dbReference>
<dbReference type="Proteomes" id="UP001501266">
    <property type="component" value="Unassembled WGS sequence"/>
</dbReference>
<dbReference type="Pfam" id="PF04122">
    <property type="entry name" value="CW_binding_2"/>
    <property type="match status" value="3"/>
</dbReference>
<evidence type="ECO:0008006" key="4">
    <source>
        <dbReference type="Google" id="ProtNLM"/>
    </source>
</evidence>
<protein>
    <recommendedName>
        <fullName evidence="4">Cell wall binding repeat 2</fullName>
    </recommendedName>
</protein>
<evidence type="ECO:0000313" key="2">
    <source>
        <dbReference type="EMBL" id="GAA1426083.1"/>
    </source>
</evidence>
<name>A0ABN1YZM3_9MICO</name>
<keyword evidence="3" id="KW-1185">Reference proteome</keyword>
<keyword evidence="1" id="KW-0732">Signal</keyword>
<comment type="caution">
    <text evidence="2">The sequence shown here is derived from an EMBL/GenBank/DDBJ whole genome shotgun (WGS) entry which is preliminary data.</text>
</comment>
<proteinExistence type="predicted"/>
<dbReference type="EMBL" id="BAAAKK010000006">
    <property type="protein sequence ID" value="GAA1426083.1"/>
    <property type="molecule type" value="Genomic_DNA"/>
</dbReference>
<feature type="signal peptide" evidence="1">
    <location>
        <begin position="1"/>
        <end position="27"/>
    </location>
</feature>
<dbReference type="InterPro" id="IPR051922">
    <property type="entry name" value="Bact_Sporulation_Assoc"/>
</dbReference>
<accession>A0ABN1YZM3</accession>
<feature type="chain" id="PRO_5045232544" description="Cell wall binding repeat 2" evidence="1">
    <location>
        <begin position="28"/>
        <end position="524"/>
    </location>
</feature>
<evidence type="ECO:0000256" key="1">
    <source>
        <dbReference type="SAM" id="SignalP"/>
    </source>
</evidence>
<dbReference type="RefSeq" id="WP_343921179.1">
    <property type="nucleotide sequence ID" value="NZ_BAAAKK010000006.1"/>
</dbReference>
<sequence>MRPLLALPAVVALVVAGITTAAAPAEALSTERFAGPDRYATSVAISRGTTNPGTTVFLASGERFPDALSAGPVVAAERGHLLLTLPGQLPAVVAQRIAELRPTEIVVVGSTASVSAAVATEAGAVNGARVTRIGGADRVATSLLLLERLAGRGTVDSVWVASGQDFPDALVAASVAGRDRSAVILDHHGADAASARAWVERVRPHVTGREVRIAGGEPSVSAADAQLLRGAGATSVTRYAGQDRHATARVINDAFSASPAEPTMLLTTGSNFPDALSGAVHAASRGIPMYLTSGSCDAGISQMLREEAAQRGITRIVGLGSAASISDGALSLGPCASTLQQQIGTAFGTFAPRTLSGTGSQTIDLGTPIAYAQLRASMPSSAVNQVSALDAGRQMVAMPLSITGAYSGTTLLATDSASRPARFLEVQSSGAWTIELRDLTSAPVLTGTASGSGDAVYLYGGAARTLAATHSGTSYFGVRELTGSGAKLTPISSCCTAASPTMQLHAGPSVLNVLGEAPWTVALR</sequence>
<dbReference type="PANTHER" id="PTHR30032">
    <property type="entry name" value="N-ACETYLMURAMOYL-L-ALANINE AMIDASE-RELATED"/>
    <property type="match status" value="1"/>
</dbReference>
<organism evidence="2 3">
    <name type="scientific">Agrococcus citreus</name>
    <dbReference type="NCBI Taxonomy" id="84643"/>
    <lineage>
        <taxon>Bacteria</taxon>
        <taxon>Bacillati</taxon>
        <taxon>Actinomycetota</taxon>
        <taxon>Actinomycetes</taxon>
        <taxon>Micrococcales</taxon>
        <taxon>Microbacteriaceae</taxon>
        <taxon>Agrococcus</taxon>
    </lineage>
</organism>
<gene>
    <name evidence="2" type="ORF">GCM10009640_26250</name>
</gene>